<dbReference type="Proteomes" id="UP000499080">
    <property type="component" value="Unassembled WGS sequence"/>
</dbReference>
<reference evidence="2 3" key="1">
    <citation type="journal article" date="2019" name="Sci. Rep.">
        <title>Orb-weaving spider Araneus ventricosus genome elucidates the spidroin gene catalogue.</title>
        <authorList>
            <person name="Kono N."/>
            <person name="Nakamura H."/>
            <person name="Ohtoshi R."/>
            <person name="Moran D.A.P."/>
            <person name="Shinohara A."/>
            <person name="Yoshida Y."/>
            <person name="Fujiwara M."/>
            <person name="Mori M."/>
            <person name="Tomita M."/>
            <person name="Arakawa K."/>
        </authorList>
    </citation>
    <scope>NUCLEOTIDE SEQUENCE [LARGE SCALE GENOMIC DNA]</scope>
</reference>
<dbReference type="AlphaFoldDB" id="A0A4Y2KGH2"/>
<comment type="caution">
    <text evidence="2">The sequence shown here is derived from an EMBL/GenBank/DDBJ whole genome shotgun (WGS) entry which is preliminary data.</text>
</comment>
<proteinExistence type="predicted"/>
<evidence type="ECO:0000313" key="3">
    <source>
        <dbReference type="Proteomes" id="UP000499080"/>
    </source>
</evidence>
<evidence type="ECO:0000256" key="1">
    <source>
        <dbReference type="SAM" id="MobiDB-lite"/>
    </source>
</evidence>
<sequence>MQRFGRHFEKNTSTLTHRKTQVRISYSIEIEEMIKLIILIMILTSAANEKTCPERNIDCRVVRCANASSHGGWTKGIDSDSGLDSRDR</sequence>
<evidence type="ECO:0000313" key="2">
    <source>
        <dbReference type="EMBL" id="GBN00856.1"/>
    </source>
</evidence>
<organism evidence="2 3">
    <name type="scientific">Araneus ventricosus</name>
    <name type="common">Orbweaver spider</name>
    <name type="synonym">Epeira ventricosa</name>
    <dbReference type="NCBI Taxonomy" id="182803"/>
    <lineage>
        <taxon>Eukaryota</taxon>
        <taxon>Metazoa</taxon>
        <taxon>Ecdysozoa</taxon>
        <taxon>Arthropoda</taxon>
        <taxon>Chelicerata</taxon>
        <taxon>Arachnida</taxon>
        <taxon>Araneae</taxon>
        <taxon>Araneomorphae</taxon>
        <taxon>Entelegynae</taxon>
        <taxon>Araneoidea</taxon>
        <taxon>Araneidae</taxon>
        <taxon>Araneus</taxon>
    </lineage>
</organism>
<gene>
    <name evidence="2" type="ORF">AVEN_157548_1</name>
</gene>
<protein>
    <submittedName>
        <fullName evidence="2">Uncharacterized protein</fullName>
    </submittedName>
</protein>
<accession>A0A4Y2KGH2</accession>
<feature type="region of interest" description="Disordered" evidence="1">
    <location>
        <begin position="68"/>
        <end position="88"/>
    </location>
</feature>
<keyword evidence="3" id="KW-1185">Reference proteome</keyword>
<dbReference type="EMBL" id="BGPR01004557">
    <property type="protein sequence ID" value="GBN00856.1"/>
    <property type="molecule type" value="Genomic_DNA"/>
</dbReference>
<name>A0A4Y2KGH2_ARAVE</name>